<dbReference type="EMBL" id="OZ075117">
    <property type="protein sequence ID" value="CAL5078544.1"/>
    <property type="molecule type" value="Genomic_DNA"/>
</dbReference>
<keyword evidence="2" id="KW-0812">Transmembrane</keyword>
<accession>A0ABC9FPA2</accession>
<keyword evidence="2" id="KW-0472">Membrane</keyword>
<feature type="transmembrane region" description="Helical" evidence="2">
    <location>
        <begin position="214"/>
        <end position="237"/>
    </location>
</feature>
<evidence type="ECO:0000256" key="2">
    <source>
        <dbReference type="SAM" id="Phobius"/>
    </source>
</evidence>
<dbReference type="AlphaFoldDB" id="A0ABC9FPA2"/>
<feature type="compositionally biased region" description="Polar residues" evidence="1">
    <location>
        <begin position="1"/>
        <end position="10"/>
    </location>
</feature>
<protein>
    <submittedName>
        <fullName evidence="3">Uncharacterized protein</fullName>
    </submittedName>
</protein>
<feature type="compositionally biased region" description="Basic and acidic residues" evidence="1">
    <location>
        <begin position="43"/>
        <end position="53"/>
    </location>
</feature>
<gene>
    <name evidence="3" type="ORF">URODEC1_LOCUS107180</name>
</gene>
<name>A0ABC9FPA2_9POAL</name>
<organism evidence="3 4">
    <name type="scientific">Urochloa decumbens</name>
    <dbReference type="NCBI Taxonomy" id="240449"/>
    <lineage>
        <taxon>Eukaryota</taxon>
        <taxon>Viridiplantae</taxon>
        <taxon>Streptophyta</taxon>
        <taxon>Embryophyta</taxon>
        <taxon>Tracheophyta</taxon>
        <taxon>Spermatophyta</taxon>
        <taxon>Magnoliopsida</taxon>
        <taxon>Liliopsida</taxon>
        <taxon>Poales</taxon>
        <taxon>Poaceae</taxon>
        <taxon>PACMAD clade</taxon>
        <taxon>Panicoideae</taxon>
        <taxon>Panicodae</taxon>
        <taxon>Paniceae</taxon>
        <taxon>Melinidinae</taxon>
        <taxon>Urochloa</taxon>
    </lineage>
</organism>
<evidence type="ECO:0000256" key="1">
    <source>
        <dbReference type="SAM" id="MobiDB-lite"/>
    </source>
</evidence>
<dbReference type="Proteomes" id="UP001497457">
    <property type="component" value="Chromosome 7b"/>
</dbReference>
<evidence type="ECO:0000313" key="4">
    <source>
        <dbReference type="Proteomes" id="UP001497457"/>
    </source>
</evidence>
<keyword evidence="4" id="KW-1185">Reference proteome</keyword>
<sequence length="292" mass="31487">MSTTSGSPDTPSRRRPSARCHSSGSPGTPSRRRASARGRSGGRARDSEAKMEEMETVLAQEQVEKMKRVAARALDKVVSRARESATRSLAAANAKGAISGSLNESLLMPQSTCNTNLTPTPSSTSAPAIGSDMVAVTNPPMPKVKDEIWNKRQIMYILVLTTTVGVMFLMYPLLPPSYGRLILLLVAAVWGVAIVGLPCGLYGTSRCEDRHVGWLISTLFAVFMIYCFYVVALRVNGTSAPAPSSSSLDGTDSSDDFWFMVAFGVVGSYVLVGYLWAWFRACWTGGDRDLSP</sequence>
<feature type="transmembrane region" description="Helical" evidence="2">
    <location>
        <begin position="180"/>
        <end position="202"/>
    </location>
</feature>
<feature type="region of interest" description="Disordered" evidence="1">
    <location>
        <begin position="1"/>
        <end position="53"/>
    </location>
</feature>
<proteinExistence type="predicted"/>
<evidence type="ECO:0000313" key="3">
    <source>
        <dbReference type="EMBL" id="CAL5078544.1"/>
    </source>
</evidence>
<feature type="compositionally biased region" description="Basic residues" evidence="1">
    <location>
        <begin position="30"/>
        <end position="42"/>
    </location>
</feature>
<feature type="transmembrane region" description="Helical" evidence="2">
    <location>
        <begin position="154"/>
        <end position="174"/>
    </location>
</feature>
<reference evidence="3" key="1">
    <citation type="submission" date="2024-10" db="EMBL/GenBank/DDBJ databases">
        <authorList>
            <person name="Ryan C."/>
        </authorList>
    </citation>
    <scope>NUCLEOTIDE SEQUENCE [LARGE SCALE GENOMIC DNA]</scope>
</reference>
<feature type="transmembrane region" description="Helical" evidence="2">
    <location>
        <begin position="257"/>
        <end position="279"/>
    </location>
</feature>
<keyword evidence="2" id="KW-1133">Transmembrane helix</keyword>